<dbReference type="InterPro" id="IPR003331">
    <property type="entry name" value="UDP_GlcNAc_Epimerase_2_dom"/>
</dbReference>
<dbReference type="PANTHER" id="PTHR43174">
    <property type="entry name" value="UDP-N-ACETYLGLUCOSAMINE 2-EPIMERASE"/>
    <property type="match status" value="1"/>
</dbReference>
<feature type="non-terminal residue" evidence="2">
    <location>
        <position position="237"/>
    </location>
</feature>
<evidence type="ECO:0000313" key="3">
    <source>
        <dbReference type="Proteomes" id="UP000823598"/>
    </source>
</evidence>
<dbReference type="InterPro" id="IPR020004">
    <property type="entry name" value="UDP-GlcNAc_Epase"/>
</dbReference>
<dbReference type="NCBIfam" id="TIGR03568">
    <property type="entry name" value="NeuC_NnaA"/>
    <property type="match status" value="1"/>
</dbReference>
<dbReference type="Proteomes" id="UP000823598">
    <property type="component" value="Unassembled WGS sequence"/>
</dbReference>
<feature type="domain" description="UDP-N-acetylglucosamine 2-epimerase" evidence="1">
    <location>
        <begin position="23"/>
        <end position="236"/>
    </location>
</feature>
<sequence>MRRKICIATGTRADWGLLSGIARALNDRNDVDLQIIATNMHLSDRYGATWREIERDGLRITRRVPMTVDTDTPIGTVTAMSECMAGMAQAFNELRPDLLIILGDRYEMLATASAALIFRIPIAHIAGGAVSRGAYDESIRHSITKMSHIHLTETEEYRRRVIQLGENPAHVINTGAIGVYNIMHTDYIPREELEKEIGTTIPDKSLLATFHPATLDSVPPRQQCENLLEALDEHPDY</sequence>
<dbReference type="EC" id="3.2.1.183" evidence="2"/>
<name>A0A9D9IPB9_9BACT</name>
<dbReference type="AlphaFoldDB" id="A0A9D9IPB9"/>
<reference evidence="2" key="1">
    <citation type="submission" date="2020-10" db="EMBL/GenBank/DDBJ databases">
        <authorList>
            <person name="Gilroy R."/>
        </authorList>
    </citation>
    <scope>NUCLEOTIDE SEQUENCE</scope>
    <source>
        <strain evidence="2">6919</strain>
    </source>
</reference>
<dbReference type="InterPro" id="IPR029767">
    <property type="entry name" value="WecB-like"/>
</dbReference>
<dbReference type="Pfam" id="PF02350">
    <property type="entry name" value="Epimerase_2"/>
    <property type="match status" value="1"/>
</dbReference>
<keyword evidence="2" id="KW-0378">Hydrolase</keyword>
<dbReference type="PANTHER" id="PTHR43174:SF3">
    <property type="entry name" value="UDP-N-ACETYLGLUCOSAMINE 2-EPIMERASE"/>
    <property type="match status" value="1"/>
</dbReference>
<keyword evidence="2" id="KW-0326">Glycosidase</keyword>
<dbReference type="GO" id="GO:0006047">
    <property type="term" value="P:UDP-N-acetylglucosamine metabolic process"/>
    <property type="evidence" value="ECO:0007669"/>
    <property type="project" value="InterPro"/>
</dbReference>
<reference evidence="2" key="2">
    <citation type="journal article" date="2021" name="PeerJ">
        <title>Extensive microbial diversity within the chicken gut microbiome revealed by metagenomics and culture.</title>
        <authorList>
            <person name="Gilroy R."/>
            <person name="Ravi A."/>
            <person name="Getino M."/>
            <person name="Pursley I."/>
            <person name="Horton D.L."/>
            <person name="Alikhan N.F."/>
            <person name="Baker D."/>
            <person name="Gharbi K."/>
            <person name="Hall N."/>
            <person name="Watson M."/>
            <person name="Adriaenssens E.M."/>
            <person name="Foster-Nyarko E."/>
            <person name="Jarju S."/>
            <person name="Secka A."/>
            <person name="Antonio M."/>
            <person name="Oren A."/>
            <person name="Chaudhuri R.R."/>
            <person name="La Ragione R."/>
            <person name="Hildebrand F."/>
            <person name="Pallen M.J."/>
        </authorList>
    </citation>
    <scope>NUCLEOTIDE SEQUENCE</scope>
    <source>
        <strain evidence="2">6919</strain>
    </source>
</reference>
<protein>
    <submittedName>
        <fullName evidence="2">UDP-N-acetylglucosamine 2-epimerase (Hydrolyzing)</fullName>
        <ecNumber evidence="2">3.2.1.183</ecNumber>
    </submittedName>
</protein>
<dbReference type="SUPFAM" id="SSF53756">
    <property type="entry name" value="UDP-Glycosyltransferase/glycogen phosphorylase"/>
    <property type="match status" value="1"/>
</dbReference>
<proteinExistence type="predicted"/>
<accession>A0A9D9IPB9</accession>
<organism evidence="2 3">
    <name type="scientific">Candidatus Limisoma faecipullorum</name>
    <dbReference type="NCBI Taxonomy" id="2840854"/>
    <lineage>
        <taxon>Bacteria</taxon>
        <taxon>Pseudomonadati</taxon>
        <taxon>Bacteroidota</taxon>
        <taxon>Bacteroidia</taxon>
        <taxon>Bacteroidales</taxon>
        <taxon>Candidatus Limisoma</taxon>
    </lineage>
</organism>
<dbReference type="EMBL" id="JADIMC010000021">
    <property type="protein sequence ID" value="MBO8475701.1"/>
    <property type="molecule type" value="Genomic_DNA"/>
</dbReference>
<dbReference type="GO" id="GO:0004553">
    <property type="term" value="F:hydrolase activity, hydrolyzing O-glycosyl compounds"/>
    <property type="evidence" value="ECO:0007669"/>
    <property type="project" value="InterPro"/>
</dbReference>
<comment type="caution">
    <text evidence="2">The sequence shown here is derived from an EMBL/GenBank/DDBJ whole genome shotgun (WGS) entry which is preliminary data.</text>
</comment>
<evidence type="ECO:0000313" key="2">
    <source>
        <dbReference type="EMBL" id="MBO8475701.1"/>
    </source>
</evidence>
<evidence type="ECO:0000259" key="1">
    <source>
        <dbReference type="Pfam" id="PF02350"/>
    </source>
</evidence>
<gene>
    <name evidence="2" type="primary">neuC</name>
    <name evidence="2" type="ORF">IAB88_01750</name>
</gene>
<dbReference type="Gene3D" id="3.40.50.2000">
    <property type="entry name" value="Glycogen Phosphorylase B"/>
    <property type="match status" value="1"/>
</dbReference>